<protein>
    <submittedName>
        <fullName evidence="1">Uncharacterized protein</fullName>
    </submittedName>
</protein>
<evidence type="ECO:0000313" key="2">
    <source>
        <dbReference type="Proteomes" id="UP001497700"/>
    </source>
</evidence>
<comment type="caution">
    <text evidence="1">The sequence shown here is derived from an EMBL/GenBank/DDBJ whole genome shotgun (WGS) entry which is preliminary data.</text>
</comment>
<name>A0ACB9YX95_9PEZI</name>
<keyword evidence="2" id="KW-1185">Reference proteome</keyword>
<proteinExistence type="predicted"/>
<sequence length="103" mass="11403">MPISYYHTTKKHQTLDVMVRGLASLSTLILAAVGSAAPLAPSVDTETNPGVRTVHDKTRAAVPDVFFYNWGGAAKREEAEPKEAVPDIVFVGWKREEHREEQN</sequence>
<evidence type="ECO:0000313" key="1">
    <source>
        <dbReference type="EMBL" id="KAI4863978.1"/>
    </source>
</evidence>
<organism evidence="1 2">
    <name type="scientific">Hypoxylon rubiginosum</name>
    <dbReference type="NCBI Taxonomy" id="110542"/>
    <lineage>
        <taxon>Eukaryota</taxon>
        <taxon>Fungi</taxon>
        <taxon>Dikarya</taxon>
        <taxon>Ascomycota</taxon>
        <taxon>Pezizomycotina</taxon>
        <taxon>Sordariomycetes</taxon>
        <taxon>Xylariomycetidae</taxon>
        <taxon>Xylariales</taxon>
        <taxon>Hypoxylaceae</taxon>
        <taxon>Hypoxylon</taxon>
    </lineage>
</organism>
<dbReference type="EMBL" id="MU393493">
    <property type="protein sequence ID" value="KAI4863978.1"/>
    <property type="molecule type" value="Genomic_DNA"/>
</dbReference>
<accession>A0ACB9YX95</accession>
<gene>
    <name evidence="1" type="ORF">F4820DRAFT_449409</name>
</gene>
<reference evidence="1 2" key="1">
    <citation type="journal article" date="2022" name="New Phytol.">
        <title>Ecological generalism drives hyperdiversity of secondary metabolite gene clusters in xylarialean endophytes.</title>
        <authorList>
            <person name="Franco M.E.E."/>
            <person name="Wisecaver J.H."/>
            <person name="Arnold A.E."/>
            <person name="Ju Y.M."/>
            <person name="Slot J.C."/>
            <person name="Ahrendt S."/>
            <person name="Moore L.P."/>
            <person name="Eastman K.E."/>
            <person name="Scott K."/>
            <person name="Konkel Z."/>
            <person name="Mondo S.J."/>
            <person name="Kuo A."/>
            <person name="Hayes R.D."/>
            <person name="Haridas S."/>
            <person name="Andreopoulos B."/>
            <person name="Riley R."/>
            <person name="LaButti K."/>
            <person name="Pangilinan J."/>
            <person name="Lipzen A."/>
            <person name="Amirebrahimi M."/>
            <person name="Yan J."/>
            <person name="Adam C."/>
            <person name="Keymanesh K."/>
            <person name="Ng V."/>
            <person name="Louie K."/>
            <person name="Northen T."/>
            <person name="Drula E."/>
            <person name="Henrissat B."/>
            <person name="Hsieh H.M."/>
            <person name="Youens-Clark K."/>
            <person name="Lutzoni F."/>
            <person name="Miadlikowska J."/>
            <person name="Eastwood D.C."/>
            <person name="Hamelin R.C."/>
            <person name="Grigoriev I.V."/>
            <person name="U'Ren J.M."/>
        </authorList>
    </citation>
    <scope>NUCLEOTIDE SEQUENCE [LARGE SCALE GENOMIC DNA]</scope>
    <source>
        <strain evidence="1 2">CBS 119005</strain>
    </source>
</reference>
<dbReference type="Proteomes" id="UP001497700">
    <property type="component" value="Unassembled WGS sequence"/>
</dbReference>